<gene>
    <name evidence="2" type="ORF">ENW00_01480</name>
</gene>
<reference evidence="2" key="1">
    <citation type="journal article" date="2020" name="mSystems">
        <title>Genome- and Community-Level Interaction Insights into Carbon Utilization and Element Cycling Functions of Hydrothermarchaeota in Hydrothermal Sediment.</title>
        <authorList>
            <person name="Zhou Z."/>
            <person name="Liu Y."/>
            <person name="Xu W."/>
            <person name="Pan J."/>
            <person name="Luo Z.H."/>
            <person name="Li M."/>
        </authorList>
    </citation>
    <scope>NUCLEOTIDE SEQUENCE [LARGE SCALE GENOMIC DNA]</scope>
    <source>
        <strain evidence="2">SpSt-81</strain>
    </source>
</reference>
<organism evidence="2">
    <name type="scientific">Dictyoglomus thermophilum</name>
    <dbReference type="NCBI Taxonomy" id="14"/>
    <lineage>
        <taxon>Bacteria</taxon>
        <taxon>Pseudomonadati</taxon>
        <taxon>Dictyoglomota</taxon>
        <taxon>Dictyoglomia</taxon>
        <taxon>Dictyoglomales</taxon>
        <taxon>Dictyoglomaceae</taxon>
        <taxon>Dictyoglomus</taxon>
    </lineage>
</organism>
<dbReference type="PANTHER" id="PTHR36304:SF4">
    <property type="entry name" value="DUF4388 DOMAIN-CONTAINING PROTEIN"/>
    <property type="match status" value="1"/>
</dbReference>
<dbReference type="Pfam" id="PF14332">
    <property type="entry name" value="DUF4388"/>
    <property type="match status" value="1"/>
</dbReference>
<proteinExistence type="predicted"/>
<protein>
    <submittedName>
        <fullName evidence="2">DUF4388 domain-containing protein</fullName>
    </submittedName>
</protein>
<name>A0A7C3RUI9_DICTH</name>
<evidence type="ECO:0000313" key="2">
    <source>
        <dbReference type="EMBL" id="HFX12821.1"/>
    </source>
</evidence>
<feature type="domain" description="PatA-like N-terminal" evidence="1">
    <location>
        <begin position="4"/>
        <end position="104"/>
    </location>
</feature>
<evidence type="ECO:0000259" key="1">
    <source>
        <dbReference type="Pfam" id="PF14332"/>
    </source>
</evidence>
<dbReference type="EMBL" id="DTIN01000009">
    <property type="protein sequence ID" value="HFX12821.1"/>
    <property type="molecule type" value="Genomic_DNA"/>
</dbReference>
<sequence length="274" mass="30754">MPLTGNLKEFDLVSLIQILSGKFSTGKLIVNKPFKKGILYFKDGRVINGEVGKLKGMSAFLELFTWDDGNFEFVEETNIDVPVAISMSPEALVLEAARIMDEWQEKTKKLGSLTVVPFFPNPSLAIPSNVQILLLRKDPENMTPEEKERFILSNIDGRRDFATIARISGLGTLLAIDVVLNNLESGRLALRDLVNLRYVVPEKVGNVSSNDPAVQKMLKIMDGKMNMEKILLEIEEERGKIIPELVKLVKGGRVRLKEGLEYLPRLSQENLYPV</sequence>
<dbReference type="AlphaFoldDB" id="A0A7C3RUI9"/>
<dbReference type="PANTHER" id="PTHR36304">
    <property type="entry name" value="DOMAIN GTPASE-ACTIVATING PROTEIN, PUTATIVE-RELATED-RELATED"/>
    <property type="match status" value="1"/>
</dbReference>
<accession>A0A7C3RUI9</accession>
<dbReference type="InterPro" id="IPR025497">
    <property type="entry name" value="PatA-like_N"/>
</dbReference>
<comment type="caution">
    <text evidence="2">The sequence shown here is derived from an EMBL/GenBank/DDBJ whole genome shotgun (WGS) entry which is preliminary data.</text>
</comment>